<name>A0ABS6W723_9FLAO</name>
<proteinExistence type="predicted"/>
<reference evidence="1 2" key="1">
    <citation type="submission" date="2021-07" db="EMBL/GenBank/DDBJ databases">
        <title>Mesonia aestuariivivens sp. nov., isolated from a tidal flat.</title>
        <authorList>
            <person name="Kim Y.-O."/>
            <person name="Yoon J.-H."/>
        </authorList>
    </citation>
    <scope>NUCLEOTIDE SEQUENCE [LARGE SCALE GENOMIC DNA]</scope>
    <source>
        <strain evidence="1 2">JHPTF-M18</strain>
    </source>
</reference>
<keyword evidence="2" id="KW-1185">Reference proteome</keyword>
<dbReference type="EMBL" id="JAHWDF010000021">
    <property type="protein sequence ID" value="MBW2962923.1"/>
    <property type="molecule type" value="Genomic_DNA"/>
</dbReference>
<protein>
    <submittedName>
        <fullName evidence="1">Uncharacterized protein</fullName>
    </submittedName>
</protein>
<sequence length="246" mass="28350">MAHLNEKNQIVGGLGNLIFRVVNGKIVVQTRPDYSQVKQTQSTQKAASDFGKASQVAKKISYGCQQIIQGYHSPEMATRLRSKVLQAMRTHASLPLGRKDLWSGTPELLEGFEFNKHSPYKDNSELWTLNWELDSQRRIHFKQKAFTPKNHLYWLPRAESLQICYWICAFQKKDYKPCQQQLLTLTVSPDFVEVPMQNFESEVFPEGCLIIICVSMFYYRSDAIIGGNLLNHKKFHPARILKIVKT</sequence>
<dbReference type="Proteomes" id="UP000719267">
    <property type="component" value="Unassembled WGS sequence"/>
</dbReference>
<accession>A0ABS6W723</accession>
<dbReference type="RefSeq" id="WP_219041207.1">
    <property type="nucleotide sequence ID" value="NZ_JAHWDF010000021.1"/>
</dbReference>
<organism evidence="1 2">
    <name type="scientific">Mesonia aestuariivivens</name>
    <dbReference type="NCBI Taxonomy" id="2796128"/>
    <lineage>
        <taxon>Bacteria</taxon>
        <taxon>Pseudomonadati</taxon>
        <taxon>Bacteroidota</taxon>
        <taxon>Flavobacteriia</taxon>
        <taxon>Flavobacteriales</taxon>
        <taxon>Flavobacteriaceae</taxon>
        <taxon>Mesonia</taxon>
    </lineage>
</organism>
<evidence type="ECO:0000313" key="1">
    <source>
        <dbReference type="EMBL" id="MBW2962923.1"/>
    </source>
</evidence>
<evidence type="ECO:0000313" key="2">
    <source>
        <dbReference type="Proteomes" id="UP000719267"/>
    </source>
</evidence>
<comment type="caution">
    <text evidence="1">The sequence shown here is derived from an EMBL/GenBank/DDBJ whole genome shotgun (WGS) entry which is preliminary data.</text>
</comment>
<gene>
    <name evidence="1" type="ORF">KW502_14120</name>
</gene>